<protein>
    <submittedName>
        <fullName evidence="1">Uncharacterized protein</fullName>
    </submittedName>
</protein>
<reference evidence="1" key="1">
    <citation type="submission" date="2018-06" db="EMBL/GenBank/DDBJ databases">
        <authorList>
            <person name="Zhirakovskaya E."/>
        </authorList>
    </citation>
    <scope>NUCLEOTIDE SEQUENCE</scope>
</reference>
<accession>A0A3B0UGT6</accession>
<evidence type="ECO:0000313" key="1">
    <source>
        <dbReference type="EMBL" id="VAW25762.1"/>
    </source>
</evidence>
<gene>
    <name evidence="1" type="ORF">MNBD_BACTEROID06-1270</name>
</gene>
<proteinExistence type="predicted"/>
<dbReference type="InterPro" id="IPR058240">
    <property type="entry name" value="rSAM_sf"/>
</dbReference>
<dbReference type="SUPFAM" id="SSF102114">
    <property type="entry name" value="Radical SAM enzymes"/>
    <property type="match status" value="1"/>
</dbReference>
<dbReference type="AlphaFoldDB" id="A0A3B0UGT6"/>
<name>A0A3B0UGT6_9ZZZZ</name>
<sequence length="75" mass="8749">MKERLTEHIFTRIRTVWGVDFNEIYRLFSYQLSSSQLAYIQTLVSEKMATFVNNKLVLNSKGFFISDSVALELIP</sequence>
<dbReference type="EMBL" id="UOES01000016">
    <property type="protein sequence ID" value="VAW25762.1"/>
    <property type="molecule type" value="Genomic_DNA"/>
</dbReference>
<organism evidence="1">
    <name type="scientific">hydrothermal vent metagenome</name>
    <dbReference type="NCBI Taxonomy" id="652676"/>
    <lineage>
        <taxon>unclassified sequences</taxon>
        <taxon>metagenomes</taxon>
        <taxon>ecological metagenomes</taxon>
    </lineage>
</organism>